<dbReference type="AlphaFoldDB" id="A0A1M6FUX6"/>
<dbReference type="EMBL" id="FQZG01000023">
    <property type="protein sequence ID" value="SHJ01463.1"/>
    <property type="molecule type" value="Genomic_DNA"/>
</dbReference>
<dbReference type="Proteomes" id="UP000184512">
    <property type="component" value="Unassembled WGS sequence"/>
</dbReference>
<evidence type="ECO:0000313" key="1">
    <source>
        <dbReference type="EMBL" id="SHJ01463.1"/>
    </source>
</evidence>
<protein>
    <submittedName>
        <fullName evidence="1">Uncharacterized protein</fullName>
    </submittedName>
</protein>
<proteinExistence type="predicted"/>
<gene>
    <name evidence="1" type="ORF">SAMN02745244_01527</name>
</gene>
<evidence type="ECO:0000313" key="2">
    <source>
        <dbReference type="Proteomes" id="UP000184512"/>
    </source>
</evidence>
<keyword evidence="2" id="KW-1185">Reference proteome</keyword>
<name>A0A1M6FUX6_9ACTN</name>
<sequence length="62" mass="6591">MKEFLKCYQCADASDDRWALLLGTRSPDGRKGTDLPVNPAMTPTGTCAATQGWDCQADAGLA</sequence>
<organism evidence="1 2">
    <name type="scientific">Tessaracoccus bendigoensis DSM 12906</name>
    <dbReference type="NCBI Taxonomy" id="1123357"/>
    <lineage>
        <taxon>Bacteria</taxon>
        <taxon>Bacillati</taxon>
        <taxon>Actinomycetota</taxon>
        <taxon>Actinomycetes</taxon>
        <taxon>Propionibacteriales</taxon>
        <taxon>Propionibacteriaceae</taxon>
        <taxon>Tessaracoccus</taxon>
    </lineage>
</organism>
<reference evidence="1 2" key="1">
    <citation type="submission" date="2016-11" db="EMBL/GenBank/DDBJ databases">
        <authorList>
            <person name="Jaros S."/>
            <person name="Januszkiewicz K."/>
            <person name="Wedrychowicz H."/>
        </authorList>
    </citation>
    <scope>NUCLEOTIDE SEQUENCE [LARGE SCALE GENOMIC DNA]</scope>
    <source>
        <strain evidence="1 2">DSM 12906</strain>
    </source>
</reference>
<accession>A0A1M6FUX6</accession>